<evidence type="ECO:0000256" key="1">
    <source>
        <dbReference type="ARBA" id="ARBA00007689"/>
    </source>
</evidence>
<dbReference type="InterPro" id="IPR005545">
    <property type="entry name" value="YCII"/>
</dbReference>
<dbReference type="Gene3D" id="3.30.70.1060">
    <property type="entry name" value="Dimeric alpha+beta barrel"/>
    <property type="match status" value="1"/>
</dbReference>
<sequence>MKDYLLLLRGGIPMTSKTEAQNKEEMQAWGVYMGGLGQAGQLVGGLPLVSGGKTVSGSGVTAEAVTSAKEGIVGGYLIVKANSLDEAVEIAKKCPHIANEGNIEVREIAPMPAM</sequence>
<gene>
    <name evidence="3" type="ORF">SAMN04488121_101630</name>
</gene>
<dbReference type="OrthoDB" id="7782105at2"/>
<dbReference type="RefSeq" id="WP_089828766.1">
    <property type="nucleotide sequence ID" value="NZ_FNBN01000001.1"/>
</dbReference>
<comment type="similarity">
    <text evidence="1">Belongs to the YciI family.</text>
</comment>
<dbReference type="PANTHER" id="PTHR35174:SF3">
    <property type="entry name" value="BLL7171 PROTEIN"/>
    <property type="match status" value="1"/>
</dbReference>
<name>A0A1G7HWR6_CHIFI</name>
<dbReference type="SUPFAM" id="SSF54909">
    <property type="entry name" value="Dimeric alpha+beta barrel"/>
    <property type="match status" value="1"/>
</dbReference>
<dbReference type="AlphaFoldDB" id="A0A1G7HWR6"/>
<evidence type="ECO:0000259" key="2">
    <source>
        <dbReference type="Pfam" id="PF03795"/>
    </source>
</evidence>
<reference evidence="3 4" key="1">
    <citation type="submission" date="2016-10" db="EMBL/GenBank/DDBJ databases">
        <authorList>
            <person name="de Groot N.N."/>
        </authorList>
    </citation>
    <scope>NUCLEOTIDE SEQUENCE [LARGE SCALE GENOMIC DNA]</scope>
    <source>
        <strain evidence="3 4">DSM 527</strain>
    </source>
</reference>
<feature type="domain" description="YCII-related" evidence="2">
    <location>
        <begin position="19"/>
        <end position="111"/>
    </location>
</feature>
<organism evidence="3 4">
    <name type="scientific">Chitinophaga filiformis</name>
    <name type="common">Myxococcus filiformis</name>
    <name type="synonym">Flexibacter filiformis</name>
    <dbReference type="NCBI Taxonomy" id="104663"/>
    <lineage>
        <taxon>Bacteria</taxon>
        <taxon>Pseudomonadati</taxon>
        <taxon>Bacteroidota</taxon>
        <taxon>Chitinophagia</taxon>
        <taxon>Chitinophagales</taxon>
        <taxon>Chitinophagaceae</taxon>
        <taxon>Chitinophaga</taxon>
    </lineage>
</organism>
<dbReference type="Pfam" id="PF03795">
    <property type="entry name" value="YCII"/>
    <property type="match status" value="1"/>
</dbReference>
<accession>A0A1G7HWR6</accession>
<protein>
    <submittedName>
        <fullName evidence="3">Uncharacterized conserved protein</fullName>
    </submittedName>
</protein>
<evidence type="ECO:0000313" key="3">
    <source>
        <dbReference type="EMBL" id="SDF04892.1"/>
    </source>
</evidence>
<dbReference type="STRING" id="104663.SAMN04488121_101630"/>
<dbReference type="Proteomes" id="UP000199045">
    <property type="component" value="Unassembled WGS sequence"/>
</dbReference>
<dbReference type="EMBL" id="FNBN01000001">
    <property type="protein sequence ID" value="SDF04892.1"/>
    <property type="molecule type" value="Genomic_DNA"/>
</dbReference>
<proteinExistence type="inferred from homology"/>
<evidence type="ECO:0000313" key="4">
    <source>
        <dbReference type="Proteomes" id="UP000199045"/>
    </source>
</evidence>
<dbReference type="InterPro" id="IPR011008">
    <property type="entry name" value="Dimeric_a/b-barrel"/>
</dbReference>
<dbReference type="PANTHER" id="PTHR35174">
    <property type="entry name" value="BLL7171 PROTEIN-RELATED"/>
    <property type="match status" value="1"/>
</dbReference>